<evidence type="ECO:0000313" key="2">
    <source>
        <dbReference type="EMBL" id="MBK8888948.1"/>
    </source>
</evidence>
<feature type="signal peptide" evidence="1">
    <location>
        <begin position="1"/>
        <end position="24"/>
    </location>
</feature>
<sequence>MKTTIIPLCSAICIALGISSPALADHGHDRGYYRPGPQHYGRGDYRPAPPRYDHGHRRGYGWVGPAAILAITGIAAGIAASNYYAPAPAYVAPQPVYVAPRPVYAAPAAGYWNYCGSAGQYYPNVEYCPEGWQPVPAR</sequence>
<comment type="caution">
    <text evidence="2">The sequence shown here is derived from an EMBL/GenBank/DDBJ whole genome shotgun (WGS) entry which is preliminary data.</text>
</comment>
<dbReference type="EMBL" id="JADKBR010000001">
    <property type="protein sequence ID" value="MBK8888948.1"/>
    <property type="molecule type" value="Genomic_DNA"/>
</dbReference>
<dbReference type="Proteomes" id="UP000808146">
    <property type="component" value="Unassembled WGS sequence"/>
</dbReference>
<keyword evidence="1" id="KW-0732">Signal</keyword>
<reference evidence="3" key="1">
    <citation type="journal article" date="2021" name="Nat. Commun.">
        <title>Connecting structure to function with the recovery of over 1000 high-quality metagenome-assembled genomes from activated sludge using long-read sequencing.</title>
        <authorList>
            <person name="Singleton C.M."/>
            <person name="Petriglieri F."/>
            <person name="Kristensen J.M."/>
            <person name="Kirkegaard R.H."/>
            <person name="Michaelsen T.Y."/>
            <person name="Andersen M.H."/>
            <person name="Kondrotaite Z."/>
            <person name="Karst S.M."/>
            <person name="Dueholm M.S."/>
            <person name="Nielsen P.H."/>
            <person name="Albertsen M."/>
        </authorList>
    </citation>
    <scope>NUCLEOTIDE SEQUENCE [LARGE SCALE GENOMIC DNA]</scope>
</reference>
<dbReference type="AlphaFoldDB" id="A0A9D7QJR8"/>
<evidence type="ECO:0000313" key="3">
    <source>
        <dbReference type="Proteomes" id="UP000808146"/>
    </source>
</evidence>
<evidence type="ECO:0008006" key="4">
    <source>
        <dbReference type="Google" id="ProtNLM"/>
    </source>
</evidence>
<gene>
    <name evidence="2" type="ORF">IPN75_00515</name>
</gene>
<organism evidence="2 3">
    <name type="scientific">Candidatus Dechloromonas phosphorivorans</name>
    <dbReference type="NCBI Taxonomy" id="2899244"/>
    <lineage>
        <taxon>Bacteria</taxon>
        <taxon>Pseudomonadati</taxon>
        <taxon>Pseudomonadota</taxon>
        <taxon>Betaproteobacteria</taxon>
        <taxon>Rhodocyclales</taxon>
        <taxon>Azonexaceae</taxon>
        <taxon>Dechloromonas</taxon>
    </lineage>
</organism>
<name>A0A9D7QJR8_9RHOO</name>
<accession>A0A9D7QJR8</accession>
<evidence type="ECO:0000256" key="1">
    <source>
        <dbReference type="SAM" id="SignalP"/>
    </source>
</evidence>
<protein>
    <recommendedName>
        <fullName evidence="4">Lipoprotein</fullName>
    </recommendedName>
</protein>
<feature type="chain" id="PRO_5039302809" description="Lipoprotein" evidence="1">
    <location>
        <begin position="25"/>
        <end position="138"/>
    </location>
</feature>
<proteinExistence type="predicted"/>